<feature type="non-terminal residue" evidence="1">
    <location>
        <position position="1"/>
    </location>
</feature>
<gene>
    <name evidence="1" type="ORF">DERYTH_LOCUS22305</name>
</gene>
<dbReference type="Proteomes" id="UP000789405">
    <property type="component" value="Unassembled WGS sequence"/>
</dbReference>
<accession>A0A9N9JSV0</accession>
<evidence type="ECO:0000313" key="1">
    <source>
        <dbReference type="EMBL" id="CAG8795572.1"/>
    </source>
</evidence>
<reference evidence="1" key="1">
    <citation type="submission" date="2021-06" db="EMBL/GenBank/DDBJ databases">
        <authorList>
            <person name="Kallberg Y."/>
            <person name="Tangrot J."/>
            <person name="Rosling A."/>
        </authorList>
    </citation>
    <scope>NUCLEOTIDE SEQUENCE</scope>
    <source>
        <strain evidence="1">MA453B</strain>
    </source>
</reference>
<protein>
    <submittedName>
        <fullName evidence="1">27450_t:CDS:1</fullName>
    </submittedName>
</protein>
<comment type="caution">
    <text evidence="1">The sequence shown here is derived from an EMBL/GenBank/DDBJ whole genome shotgun (WGS) entry which is preliminary data.</text>
</comment>
<keyword evidence="2" id="KW-1185">Reference proteome</keyword>
<evidence type="ECO:0000313" key="2">
    <source>
        <dbReference type="Proteomes" id="UP000789405"/>
    </source>
</evidence>
<feature type="non-terminal residue" evidence="1">
    <location>
        <position position="74"/>
    </location>
</feature>
<dbReference type="EMBL" id="CAJVPY010030571">
    <property type="protein sequence ID" value="CAG8795572.1"/>
    <property type="molecule type" value="Genomic_DNA"/>
</dbReference>
<proteinExistence type="predicted"/>
<name>A0A9N9JSV0_9GLOM</name>
<sequence length="74" mass="8772">ANITLIEFYKNSDSQRKSNNYKFMEQIAIETSASNSMVDTMTEYINPYCFKEHIYKHNQKSNIYSFGVIFENLK</sequence>
<organism evidence="1 2">
    <name type="scientific">Dentiscutata erythropus</name>
    <dbReference type="NCBI Taxonomy" id="1348616"/>
    <lineage>
        <taxon>Eukaryota</taxon>
        <taxon>Fungi</taxon>
        <taxon>Fungi incertae sedis</taxon>
        <taxon>Mucoromycota</taxon>
        <taxon>Glomeromycotina</taxon>
        <taxon>Glomeromycetes</taxon>
        <taxon>Diversisporales</taxon>
        <taxon>Gigasporaceae</taxon>
        <taxon>Dentiscutata</taxon>
    </lineage>
</organism>
<dbReference type="AlphaFoldDB" id="A0A9N9JSV0"/>